<proteinExistence type="inferred from homology"/>
<evidence type="ECO:0000256" key="5">
    <source>
        <dbReference type="ARBA" id="ARBA00022723"/>
    </source>
</evidence>
<dbReference type="PIRSF" id="PIRSF010052">
    <property type="entry name" value="Polyub_prc_Npl4"/>
    <property type="match status" value="1"/>
</dbReference>
<dbReference type="Pfam" id="PF05021">
    <property type="entry name" value="NPL4"/>
    <property type="match status" value="1"/>
</dbReference>
<evidence type="ECO:0000256" key="4">
    <source>
        <dbReference type="ARBA" id="ARBA00019709"/>
    </source>
</evidence>
<dbReference type="EMBL" id="CP119958">
    <property type="protein sequence ID" value="WFD37523.1"/>
    <property type="molecule type" value="Genomic_DNA"/>
</dbReference>
<evidence type="ECO:0000256" key="1">
    <source>
        <dbReference type="ARBA" id="ARBA00004335"/>
    </source>
</evidence>
<dbReference type="GO" id="GO:0031965">
    <property type="term" value="C:nuclear membrane"/>
    <property type="evidence" value="ECO:0007669"/>
    <property type="project" value="UniProtKB-SubCell"/>
</dbReference>
<dbReference type="InterPro" id="IPR037518">
    <property type="entry name" value="MPN"/>
</dbReference>
<dbReference type="InterPro" id="IPR001876">
    <property type="entry name" value="Znf_RanBP2"/>
</dbReference>
<evidence type="ECO:0000256" key="2">
    <source>
        <dbReference type="ARBA" id="ARBA00004556"/>
    </source>
</evidence>
<dbReference type="CDD" id="cd08061">
    <property type="entry name" value="MPN_NPL4"/>
    <property type="match status" value="1"/>
</dbReference>
<dbReference type="Proteomes" id="UP001217754">
    <property type="component" value="Chromosome 1"/>
</dbReference>
<dbReference type="SMART" id="SM00547">
    <property type="entry name" value="ZnF_RBZ"/>
    <property type="match status" value="1"/>
</dbReference>
<dbReference type="InterPro" id="IPR007716">
    <property type="entry name" value="NPL4_Zn-bd_put"/>
</dbReference>
<dbReference type="GO" id="GO:0006511">
    <property type="term" value="P:ubiquitin-dependent protein catabolic process"/>
    <property type="evidence" value="ECO:0007669"/>
    <property type="project" value="InterPro"/>
</dbReference>
<keyword evidence="6" id="KW-0863">Zinc-finger</keyword>
<evidence type="ECO:0000256" key="3">
    <source>
        <dbReference type="ARBA" id="ARBA00011025"/>
    </source>
</evidence>
<reference evidence="10" key="1">
    <citation type="submission" date="2023-03" db="EMBL/GenBank/DDBJ databases">
        <title>Mating type loci evolution in Malassezia.</title>
        <authorList>
            <person name="Coelho M.A."/>
        </authorList>
    </citation>
    <scope>NUCLEOTIDE SEQUENCE</scope>
    <source>
        <strain evidence="10">CBS 9431</strain>
    </source>
</reference>
<evidence type="ECO:0000256" key="6">
    <source>
        <dbReference type="ARBA" id="ARBA00022771"/>
    </source>
</evidence>
<sequence>MLVRVRSKEGQLRVQAEGGDDAQVLVDQILQSLPDADVHTLTLSNEPRGGEKRASELVGSTLDALGIKHGHLLYAAYEPRAESSTREQEPDVAPPPSGARPWESVVEDPVDIFWEKQPGTIARTRDTQFCRHGDKGMCDYCMPLEPYDSSYHAEHNIKHLSFHAYLRKQNIATNSASSATFVPPLEEAEYKVKAPCPSGQHPPWPAGVCTKCQPSAITLQRQPYRMVDHVEFAHPSLIERVLEIWRKTNAQRFGFLIGRYEKYDEVPMGVKAVVEAIHEPPQQGETDGLALGIPWEDQSRIEQLASTCGLQVVGMVYTDLEAADPTHTDPRKAGLVACKRHLDSFFLSGGEAVFAAQLQGANRAVSRFSRSGEFNSRFVTCILTGNPEGVIDIAAYQVSEQAMGMVDADMIEASVEPTTIRVKPSEGTRYVPEVFFRYKNKYGIDVKESAKPTFPVEYLIVNTTHGFPTSPNPLFLSQSFPIENRPGLHDQDLSVFCRELAKLRPAEIHVGGAADPARAEARAALVRFLSDWHLVAFMGQAGILDADEMARLCKVATTHDSDAALDALLGSNGWQTLVTIASEYAEPERTRNESFTYDGQDSDQESLDAPYDNAPESPGGDGGAACPHCTFVNAPGATDCDVCGLPLR</sequence>
<dbReference type="InterPro" id="IPR007717">
    <property type="entry name" value="NPL4_C"/>
</dbReference>
<dbReference type="PANTHER" id="PTHR12710">
    <property type="entry name" value="NUCLEAR PROTEIN LOCALIZATION 4"/>
    <property type="match status" value="1"/>
</dbReference>
<evidence type="ECO:0000256" key="7">
    <source>
        <dbReference type="ARBA" id="ARBA00022833"/>
    </source>
</evidence>
<dbReference type="InterPro" id="IPR016563">
    <property type="entry name" value="Npl4"/>
</dbReference>
<feature type="region of interest" description="Disordered" evidence="8">
    <location>
        <begin position="80"/>
        <end position="102"/>
    </location>
</feature>
<dbReference type="PANTHER" id="PTHR12710:SF0">
    <property type="entry name" value="NUCLEAR PROTEIN LOCALIZATION PROTEIN 4 HOMOLOG"/>
    <property type="match status" value="1"/>
</dbReference>
<dbReference type="GO" id="GO:0031625">
    <property type="term" value="F:ubiquitin protein ligase binding"/>
    <property type="evidence" value="ECO:0007669"/>
    <property type="project" value="TreeGrafter"/>
</dbReference>
<evidence type="ECO:0000313" key="10">
    <source>
        <dbReference type="EMBL" id="WFD37523.1"/>
    </source>
</evidence>
<dbReference type="GeneID" id="85224116"/>
<dbReference type="GO" id="GO:0048471">
    <property type="term" value="C:perinuclear region of cytoplasm"/>
    <property type="evidence" value="ECO:0007669"/>
    <property type="project" value="UniProtKB-SubCell"/>
</dbReference>
<comment type="subcellular location">
    <subcellularLocation>
        <location evidence="2">Cytoplasm</location>
        <location evidence="2">Perinuclear region</location>
    </subcellularLocation>
    <subcellularLocation>
        <location evidence="1">Nucleus membrane</location>
        <topology evidence="1">Peripheral membrane protein</topology>
        <orientation evidence="1">Cytoplasmic side</orientation>
    </subcellularLocation>
</comment>
<keyword evidence="11" id="KW-1185">Reference proteome</keyword>
<dbReference type="RefSeq" id="XP_060120420.1">
    <property type="nucleotide sequence ID" value="XM_060264437.1"/>
</dbReference>
<dbReference type="GO" id="GO:0008270">
    <property type="term" value="F:zinc ion binding"/>
    <property type="evidence" value="ECO:0007669"/>
    <property type="project" value="UniProtKB-KW"/>
</dbReference>
<evidence type="ECO:0000259" key="9">
    <source>
        <dbReference type="PROSITE" id="PS50249"/>
    </source>
</evidence>
<feature type="region of interest" description="Disordered" evidence="8">
    <location>
        <begin position="588"/>
        <end position="622"/>
    </location>
</feature>
<gene>
    <name evidence="10" type="primary">NPL4</name>
    <name evidence="10" type="ORF">MJAP1_000467</name>
</gene>
<keyword evidence="7" id="KW-0862">Zinc</keyword>
<feature type="domain" description="MPN" evidence="9">
    <location>
        <begin position="230"/>
        <end position="374"/>
    </location>
</feature>
<comment type="similarity">
    <text evidence="3">Belongs to the NPL4 family.</text>
</comment>
<dbReference type="GO" id="GO:0043130">
    <property type="term" value="F:ubiquitin binding"/>
    <property type="evidence" value="ECO:0007669"/>
    <property type="project" value="TreeGrafter"/>
</dbReference>
<name>A0AAF0F3D5_9BASI</name>
<feature type="compositionally biased region" description="Basic and acidic residues" evidence="8">
    <location>
        <begin position="80"/>
        <end position="89"/>
    </location>
</feature>
<protein>
    <recommendedName>
        <fullName evidence="4">Nuclear protein localization protein 4</fullName>
    </recommendedName>
</protein>
<dbReference type="PROSITE" id="PS50249">
    <property type="entry name" value="MPN"/>
    <property type="match status" value="1"/>
</dbReference>
<dbReference type="Gene3D" id="3.10.20.90">
    <property type="entry name" value="Phosphatidylinositol 3-kinase Catalytic Subunit, Chain A, domain 1"/>
    <property type="match status" value="1"/>
</dbReference>
<evidence type="ECO:0000313" key="11">
    <source>
        <dbReference type="Proteomes" id="UP001217754"/>
    </source>
</evidence>
<evidence type="ECO:0000256" key="8">
    <source>
        <dbReference type="SAM" id="MobiDB-lite"/>
    </source>
</evidence>
<organism evidence="10 11">
    <name type="scientific">Malassezia japonica</name>
    <dbReference type="NCBI Taxonomy" id="223818"/>
    <lineage>
        <taxon>Eukaryota</taxon>
        <taxon>Fungi</taxon>
        <taxon>Dikarya</taxon>
        <taxon>Basidiomycota</taxon>
        <taxon>Ustilaginomycotina</taxon>
        <taxon>Malasseziomycetes</taxon>
        <taxon>Malasseziales</taxon>
        <taxon>Malasseziaceae</taxon>
        <taxon>Malassezia</taxon>
    </lineage>
</organism>
<dbReference type="AlphaFoldDB" id="A0AAF0F3D5"/>
<accession>A0AAF0F3D5</accession>
<keyword evidence="5" id="KW-0479">Metal-binding</keyword>
<dbReference type="Pfam" id="PF05020">
    <property type="entry name" value="zf-NPL4"/>
    <property type="match status" value="1"/>
</dbReference>